<feature type="domain" description="Flagellar basal-body/hook protein C-terminal" evidence="9">
    <location>
        <begin position="406"/>
        <end position="443"/>
    </location>
</feature>
<evidence type="ECO:0000313" key="11">
    <source>
        <dbReference type="EMBL" id="MDO7841511.1"/>
    </source>
</evidence>
<dbReference type="InterPro" id="IPR053927">
    <property type="entry name" value="FlgK_helical"/>
</dbReference>
<evidence type="ECO:0000259" key="10">
    <source>
        <dbReference type="Pfam" id="PF22638"/>
    </source>
</evidence>
<reference evidence="11" key="1">
    <citation type="submission" date="2023-07" db="EMBL/GenBank/DDBJ databases">
        <authorList>
            <person name="Kim M.K."/>
        </authorList>
    </citation>
    <scope>NUCLEOTIDE SEQUENCE</scope>
    <source>
        <strain evidence="11">CA1-15</strain>
    </source>
</reference>
<name>A0ABT8ZV95_9SPHN</name>
<comment type="similarity">
    <text evidence="3 7">Belongs to the flagella basal body rod proteins family.</text>
</comment>
<comment type="subcellular location">
    <subcellularLocation>
        <location evidence="1">Bacterial flagellum basal body</location>
    </subcellularLocation>
    <subcellularLocation>
        <location evidence="2 7">Secreted</location>
    </subcellularLocation>
</comment>
<keyword evidence="11" id="KW-0969">Cilium</keyword>
<evidence type="ECO:0000256" key="2">
    <source>
        <dbReference type="ARBA" id="ARBA00004613"/>
    </source>
</evidence>
<keyword evidence="11" id="KW-0966">Cell projection</keyword>
<dbReference type="SUPFAM" id="SSF64518">
    <property type="entry name" value="Phase 1 flagellin"/>
    <property type="match status" value="1"/>
</dbReference>
<keyword evidence="12" id="KW-1185">Reference proteome</keyword>
<proteinExistence type="inferred from homology"/>
<evidence type="ECO:0000256" key="1">
    <source>
        <dbReference type="ARBA" id="ARBA00004117"/>
    </source>
</evidence>
<dbReference type="PANTHER" id="PTHR30033">
    <property type="entry name" value="FLAGELLAR HOOK-ASSOCIATED PROTEIN 1"/>
    <property type="match status" value="1"/>
</dbReference>
<dbReference type="RefSeq" id="WP_304559962.1">
    <property type="nucleotide sequence ID" value="NZ_JAUQSZ010000002.1"/>
</dbReference>
<evidence type="ECO:0000256" key="5">
    <source>
        <dbReference type="ARBA" id="ARBA00022525"/>
    </source>
</evidence>
<evidence type="ECO:0000313" key="12">
    <source>
        <dbReference type="Proteomes" id="UP001176468"/>
    </source>
</evidence>
<keyword evidence="11" id="KW-0282">Flagellum</keyword>
<accession>A0ABT8ZV95</accession>
<feature type="domain" description="Flagellar basal body rod protein N-terminal" evidence="8">
    <location>
        <begin position="5"/>
        <end position="34"/>
    </location>
</feature>
<evidence type="ECO:0000256" key="6">
    <source>
        <dbReference type="ARBA" id="ARBA00023143"/>
    </source>
</evidence>
<evidence type="ECO:0000256" key="7">
    <source>
        <dbReference type="RuleBase" id="RU362065"/>
    </source>
</evidence>
<dbReference type="Pfam" id="PF22638">
    <property type="entry name" value="FlgK_D1"/>
    <property type="match status" value="1"/>
</dbReference>
<dbReference type="InterPro" id="IPR001444">
    <property type="entry name" value="Flag_bb_rod_N"/>
</dbReference>
<dbReference type="EMBL" id="JAUQSZ010000002">
    <property type="protein sequence ID" value="MDO7841511.1"/>
    <property type="molecule type" value="Genomic_DNA"/>
</dbReference>
<evidence type="ECO:0000259" key="9">
    <source>
        <dbReference type="Pfam" id="PF06429"/>
    </source>
</evidence>
<evidence type="ECO:0000259" key="8">
    <source>
        <dbReference type="Pfam" id="PF00460"/>
    </source>
</evidence>
<protein>
    <recommendedName>
        <fullName evidence="4 7">Flagellar hook-associated protein 1</fullName>
        <shortName evidence="7">HAP1</shortName>
    </recommendedName>
</protein>
<dbReference type="InterPro" id="IPR002371">
    <property type="entry name" value="FlgK"/>
</dbReference>
<dbReference type="InterPro" id="IPR010930">
    <property type="entry name" value="Flg_bb/hook_C_dom"/>
</dbReference>
<feature type="domain" description="Flagellar hook-associated protein FlgK helical" evidence="10">
    <location>
        <begin position="103"/>
        <end position="322"/>
    </location>
</feature>
<dbReference type="PANTHER" id="PTHR30033:SF2">
    <property type="entry name" value="FLAGELLAR HOOK PROTEIN"/>
    <property type="match status" value="1"/>
</dbReference>
<keyword evidence="5 7" id="KW-0964">Secreted</keyword>
<comment type="caution">
    <text evidence="11">The sequence shown here is derived from an EMBL/GenBank/DDBJ whole genome shotgun (WGS) entry which is preliminary data.</text>
</comment>
<evidence type="ECO:0000256" key="3">
    <source>
        <dbReference type="ARBA" id="ARBA00009677"/>
    </source>
</evidence>
<sequence>MSDMLNIGASGVRAYQSALTTVSDNIANAGTTGYARRTTGLAEIAAPSGAIQRQAVAGNGVMVTGTVRQADQLRSADVRSAATDLAKSETSITWLTGIESALTGNQLGDRLTEFFNSATTVASDPTASAPRTAMLGSASAVAGAFTATGKALDAINVDLDTTAETAVSQLNGLAATLAKVNEGISRTAPGTSSAAQLLDQRDQILDQMSAISDTSVSFDAAGRASVKLGNATGPVLVAGNDAGAVTYVRSDSGNVSFAVHRTGTVTGYVPQGGALAGVVDGAQRIADAKTQLAAVAKSFTDGVNAVQAQGRDLDANAGTAMFSATGTNVTLTLSDPRGIAAAAVGGGPRDNSNLTALATLRTSGAFESNTTQITANNAATLASRKQVAEAQTSIHDGAVSARDAVSGVNLDTEAVDLMRFQQAYQASSRVIQVARETLQSILDIR</sequence>
<dbReference type="Proteomes" id="UP001176468">
    <property type="component" value="Unassembled WGS sequence"/>
</dbReference>
<evidence type="ECO:0000256" key="4">
    <source>
        <dbReference type="ARBA" id="ARBA00016244"/>
    </source>
</evidence>
<dbReference type="NCBIfam" id="TIGR02492">
    <property type="entry name" value="flgK_ends"/>
    <property type="match status" value="1"/>
</dbReference>
<dbReference type="Pfam" id="PF00460">
    <property type="entry name" value="Flg_bb_rod"/>
    <property type="match status" value="1"/>
</dbReference>
<keyword evidence="6 7" id="KW-0975">Bacterial flagellum</keyword>
<dbReference type="PRINTS" id="PR01005">
    <property type="entry name" value="FLGHOOKAP1"/>
</dbReference>
<gene>
    <name evidence="7 11" type="primary">flgK</name>
    <name evidence="11" type="ORF">Q5H94_04175</name>
</gene>
<dbReference type="Pfam" id="PF06429">
    <property type="entry name" value="Flg_bbr_C"/>
    <property type="match status" value="1"/>
</dbReference>
<organism evidence="11 12">
    <name type="scientific">Sphingomonas immobilis</name>
    <dbReference type="NCBI Taxonomy" id="3063997"/>
    <lineage>
        <taxon>Bacteria</taxon>
        <taxon>Pseudomonadati</taxon>
        <taxon>Pseudomonadota</taxon>
        <taxon>Alphaproteobacteria</taxon>
        <taxon>Sphingomonadales</taxon>
        <taxon>Sphingomonadaceae</taxon>
        <taxon>Sphingomonas</taxon>
    </lineage>
</organism>